<sequence length="476" mass="55392">MFQAVYGISRGKVDVILQKLKSSGTKFPVSDCRGCHEPINKMTEERNLMRSHIDKYPKYESHYTRRDSNGIYLPSHLNMKKMYDEYKNENVGKGGSYELFKLVFKETGYKFKKPKIDTCKICDTFQINIKQCKNEIERVALQRNYDDHKAMADFAYLQKKEDKESILKNNEKTVLVFNLQKVLNSPSISTNVACYKRLLATYNLTIRDCSVIGGTECYMWHEAIGGRGSNQIASCLYKKLNSLPPHVSHVITDSDTCGGQNRNVNMAIMLSLVTSVRDTLKVIDQKFLLPGHTHLECDADHAKIEKAKKETNISLMVPRDWYQFVRTVRGKKPFKVVVMTQQDFYSFSDFLQSELIKKNTDINGEKINRLQIKWLRFQKEFGIFQFKYSLKDSDDFRTMDWRRNRRGRPFSTQKRSLNLSYNSSLPINQLKKKDLLSLLPLIPEECHQFYEDLATSHRSFGNEVYESEDHSEGEDP</sequence>
<dbReference type="EMBL" id="GBGD01001335">
    <property type="protein sequence ID" value="JAC87554.1"/>
    <property type="molecule type" value="mRNA"/>
</dbReference>
<organism evidence="1">
    <name type="scientific">Panstrongylus megistus</name>
    <dbReference type="NCBI Taxonomy" id="65343"/>
    <lineage>
        <taxon>Eukaryota</taxon>
        <taxon>Metazoa</taxon>
        <taxon>Ecdysozoa</taxon>
        <taxon>Arthropoda</taxon>
        <taxon>Hexapoda</taxon>
        <taxon>Insecta</taxon>
        <taxon>Pterygota</taxon>
        <taxon>Neoptera</taxon>
        <taxon>Paraneoptera</taxon>
        <taxon>Hemiptera</taxon>
        <taxon>Heteroptera</taxon>
        <taxon>Panheteroptera</taxon>
        <taxon>Cimicomorpha</taxon>
        <taxon>Reduviidae</taxon>
        <taxon>Triatominae</taxon>
        <taxon>Panstrongylus</taxon>
    </lineage>
</organism>
<dbReference type="AlphaFoldDB" id="A0A069DZ34"/>
<dbReference type="PANTHER" id="PTHR10773:SF19">
    <property type="match status" value="1"/>
</dbReference>
<reference evidence="1" key="1">
    <citation type="journal article" date="2015" name="J. Med. Entomol.">
        <title>A Deep Insight Into the Sialotranscriptome of the Chagas Disease Vector, Panstrongylus megistus (Hemiptera: Heteroptera).</title>
        <authorList>
            <person name="Ribeiro J.M."/>
            <person name="Schwarz A."/>
            <person name="Francischetti I.M."/>
        </authorList>
    </citation>
    <scope>NUCLEOTIDE SEQUENCE</scope>
    <source>
        <tissue evidence="1">Salivary glands</tissue>
    </source>
</reference>
<evidence type="ECO:0000313" key="1">
    <source>
        <dbReference type="EMBL" id="JAC87554.1"/>
    </source>
</evidence>
<accession>A0A069DZ34</accession>
<proteinExistence type="evidence at transcript level"/>
<name>A0A069DZ34_9HEMI</name>
<protein>
    <submittedName>
        <fullName evidence="1">Putative sola1-8 ap</fullName>
    </submittedName>
</protein>
<dbReference type="PANTHER" id="PTHR10773">
    <property type="entry name" value="DNA-DIRECTED RNA POLYMERASES I, II, AND III SUBUNIT RPABC2"/>
    <property type="match status" value="1"/>
</dbReference>